<dbReference type="InterPro" id="IPR003593">
    <property type="entry name" value="AAA+_ATPase"/>
</dbReference>
<keyword evidence="3" id="KW-0536">Nodulation</keyword>
<proteinExistence type="inferred from homology"/>
<sequence>MTPLPSTAFSTPVLVATGLQKSYGPRQALKSVSMSLYPGQFVALLGPNGAGKSTLVQLLSGLFVPDKGDLSVLGFDIRRDAPKALAGLGVVFQQSSLDLDLSIRANLLFHTDLHGIARKTALQRIQAGLEQHGLQEQAGTAVRALSGGNRRKVELLRALLHQPRFLLMDEATVGLDPASRQDLMRSVEALARAGEVAVLWATHLVDEVAHADRVLVLIQGEIAFDGLPSELIAQSGGLGLEQAFLQLCQGPRAAKPVA</sequence>
<dbReference type="Proteomes" id="UP000260665">
    <property type="component" value="Unassembled WGS sequence"/>
</dbReference>
<keyword evidence="5" id="KW-0547">Nucleotide-binding</keyword>
<protein>
    <submittedName>
        <fullName evidence="8">ABC transporter ATP-binding protein</fullName>
    </submittedName>
</protein>
<keyword evidence="4" id="KW-0472">Membrane</keyword>
<dbReference type="Gene3D" id="3.40.50.300">
    <property type="entry name" value="P-loop containing nucleotide triphosphate hydrolases"/>
    <property type="match status" value="1"/>
</dbReference>
<evidence type="ECO:0000313" key="9">
    <source>
        <dbReference type="Proteomes" id="UP000260665"/>
    </source>
</evidence>
<feature type="domain" description="ABC transporter" evidence="7">
    <location>
        <begin position="14"/>
        <end position="244"/>
    </location>
</feature>
<dbReference type="SUPFAM" id="SSF52540">
    <property type="entry name" value="P-loop containing nucleoside triphosphate hydrolases"/>
    <property type="match status" value="1"/>
</dbReference>
<dbReference type="OrthoDB" id="9811169at2"/>
<dbReference type="InterPro" id="IPR050763">
    <property type="entry name" value="ABC_transporter_ATP-binding"/>
</dbReference>
<keyword evidence="2" id="KW-0813">Transport</keyword>
<evidence type="ECO:0000256" key="4">
    <source>
        <dbReference type="ARBA" id="ARBA00022475"/>
    </source>
</evidence>
<comment type="similarity">
    <text evidence="1">Belongs to the ABC transporter superfamily.</text>
</comment>
<dbReference type="InterPro" id="IPR022467">
    <property type="entry name" value="ABC_transprt_ATP-bd_su_PQQ"/>
</dbReference>
<evidence type="ECO:0000313" key="8">
    <source>
        <dbReference type="EMBL" id="RFO97323.1"/>
    </source>
</evidence>
<dbReference type="PROSITE" id="PS50893">
    <property type="entry name" value="ABC_TRANSPORTER_2"/>
    <property type="match status" value="1"/>
</dbReference>
<keyword evidence="6 8" id="KW-0067">ATP-binding</keyword>
<dbReference type="RefSeq" id="WP_117176400.1">
    <property type="nucleotide sequence ID" value="NZ_QFZK01000004.1"/>
</dbReference>
<dbReference type="InterPro" id="IPR017871">
    <property type="entry name" value="ABC_transporter-like_CS"/>
</dbReference>
<dbReference type="NCBIfam" id="TIGR03864">
    <property type="entry name" value="PQQ_ABC_ATP"/>
    <property type="match status" value="1"/>
</dbReference>
<dbReference type="PROSITE" id="PS00211">
    <property type="entry name" value="ABC_TRANSPORTER_1"/>
    <property type="match status" value="1"/>
</dbReference>
<dbReference type="GO" id="GO:0016887">
    <property type="term" value="F:ATP hydrolysis activity"/>
    <property type="evidence" value="ECO:0007669"/>
    <property type="project" value="InterPro"/>
</dbReference>
<reference evidence="8 9" key="1">
    <citation type="submission" date="2018-05" db="EMBL/GenBank/DDBJ databases">
        <title>Rhodoferax soyangensis sp.nov., isolated from an oligotrophic freshwater lake.</title>
        <authorList>
            <person name="Park M."/>
        </authorList>
    </citation>
    <scope>NUCLEOTIDE SEQUENCE [LARGE SCALE GENOMIC DNA]</scope>
    <source>
        <strain evidence="8 9">IMCC26218</strain>
    </source>
</reference>
<evidence type="ECO:0000259" key="7">
    <source>
        <dbReference type="PROSITE" id="PS50893"/>
    </source>
</evidence>
<evidence type="ECO:0000256" key="6">
    <source>
        <dbReference type="ARBA" id="ARBA00022840"/>
    </source>
</evidence>
<accession>A0A3E1RDG6</accession>
<evidence type="ECO:0000256" key="5">
    <source>
        <dbReference type="ARBA" id="ARBA00022741"/>
    </source>
</evidence>
<dbReference type="AlphaFoldDB" id="A0A3E1RDG6"/>
<dbReference type="InterPro" id="IPR003439">
    <property type="entry name" value="ABC_transporter-like_ATP-bd"/>
</dbReference>
<dbReference type="PANTHER" id="PTHR42711:SF5">
    <property type="entry name" value="ABC TRANSPORTER ATP-BINDING PROTEIN NATA"/>
    <property type="match status" value="1"/>
</dbReference>
<evidence type="ECO:0000256" key="3">
    <source>
        <dbReference type="ARBA" id="ARBA00022458"/>
    </source>
</evidence>
<keyword evidence="4" id="KW-1003">Cell membrane</keyword>
<dbReference type="EMBL" id="QFZK01000004">
    <property type="protein sequence ID" value="RFO97323.1"/>
    <property type="molecule type" value="Genomic_DNA"/>
</dbReference>
<dbReference type="InterPro" id="IPR027417">
    <property type="entry name" value="P-loop_NTPase"/>
</dbReference>
<evidence type="ECO:0000256" key="1">
    <source>
        <dbReference type="ARBA" id="ARBA00005417"/>
    </source>
</evidence>
<keyword evidence="9" id="KW-1185">Reference proteome</keyword>
<dbReference type="SMART" id="SM00382">
    <property type="entry name" value="AAA"/>
    <property type="match status" value="1"/>
</dbReference>
<evidence type="ECO:0000256" key="2">
    <source>
        <dbReference type="ARBA" id="ARBA00022448"/>
    </source>
</evidence>
<dbReference type="GO" id="GO:0005524">
    <property type="term" value="F:ATP binding"/>
    <property type="evidence" value="ECO:0007669"/>
    <property type="project" value="UniProtKB-KW"/>
</dbReference>
<comment type="caution">
    <text evidence="8">The sequence shown here is derived from an EMBL/GenBank/DDBJ whole genome shotgun (WGS) entry which is preliminary data.</text>
</comment>
<dbReference type="Pfam" id="PF00005">
    <property type="entry name" value="ABC_tran"/>
    <property type="match status" value="1"/>
</dbReference>
<dbReference type="PANTHER" id="PTHR42711">
    <property type="entry name" value="ABC TRANSPORTER ATP-BINDING PROTEIN"/>
    <property type="match status" value="1"/>
</dbReference>
<organism evidence="8 9">
    <name type="scientific">Rhodoferax lacus</name>
    <dbReference type="NCBI Taxonomy" id="2184758"/>
    <lineage>
        <taxon>Bacteria</taxon>
        <taxon>Pseudomonadati</taxon>
        <taxon>Pseudomonadota</taxon>
        <taxon>Betaproteobacteria</taxon>
        <taxon>Burkholderiales</taxon>
        <taxon>Comamonadaceae</taxon>
        <taxon>Rhodoferax</taxon>
    </lineage>
</organism>
<gene>
    <name evidence="8" type="ORF">DIC66_09355</name>
</gene>
<name>A0A3E1RDG6_9BURK</name>